<dbReference type="EMBL" id="FN668638">
    <property type="protein sequence ID" value="CBK20239.2"/>
    <property type="molecule type" value="Genomic_DNA"/>
</dbReference>
<dbReference type="RefSeq" id="XP_012894287.1">
    <property type="nucleotide sequence ID" value="XM_013038833.1"/>
</dbReference>
<accession>D8LWQ0</accession>
<comment type="cofactor">
    <cofactor evidence="1">
        <name>Fe cation</name>
        <dbReference type="ChEBI" id="CHEBI:24875"/>
    </cofactor>
</comment>
<evidence type="ECO:0000313" key="14">
    <source>
        <dbReference type="Proteomes" id="UP000008312"/>
    </source>
</evidence>
<dbReference type="Pfam" id="PF01786">
    <property type="entry name" value="AOX"/>
    <property type="match status" value="1"/>
</dbReference>
<dbReference type="InterPro" id="IPR038659">
    <property type="entry name" value="AOX_sf"/>
</dbReference>
<proteinExistence type="inferred from homology"/>
<evidence type="ECO:0000256" key="3">
    <source>
        <dbReference type="ARBA" id="ARBA00008388"/>
    </source>
</evidence>
<dbReference type="GO" id="GO:0005739">
    <property type="term" value="C:mitochondrion"/>
    <property type="evidence" value="ECO:0007669"/>
    <property type="project" value="TreeGrafter"/>
</dbReference>
<evidence type="ECO:0000256" key="2">
    <source>
        <dbReference type="ARBA" id="ARBA00004370"/>
    </source>
</evidence>
<evidence type="ECO:0000256" key="7">
    <source>
        <dbReference type="ARBA" id="ARBA00022723"/>
    </source>
</evidence>
<evidence type="ECO:0000256" key="12">
    <source>
        <dbReference type="ARBA" id="ARBA00023136"/>
    </source>
</evidence>
<gene>
    <name evidence="13" type="ORF">GSBLH_T00000602001</name>
</gene>
<comment type="subcellular location">
    <subcellularLocation>
        <location evidence="2">Membrane</location>
    </subcellularLocation>
</comment>
<evidence type="ECO:0000256" key="10">
    <source>
        <dbReference type="ARBA" id="ARBA00023002"/>
    </source>
</evidence>
<dbReference type="AlphaFoldDB" id="D8LWQ0"/>
<dbReference type="GO" id="GO:0016020">
    <property type="term" value="C:membrane"/>
    <property type="evidence" value="ECO:0007669"/>
    <property type="project" value="UniProtKB-SubCell"/>
</dbReference>
<keyword evidence="5" id="KW-0679">Respiratory chain</keyword>
<keyword evidence="12" id="KW-0472">Membrane</keyword>
<evidence type="ECO:0000256" key="8">
    <source>
        <dbReference type="ARBA" id="ARBA00022982"/>
    </source>
</evidence>
<dbReference type="InParanoid" id="D8LWQ0"/>
<organism evidence="13">
    <name type="scientific">Blastocystis hominis</name>
    <dbReference type="NCBI Taxonomy" id="12968"/>
    <lineage>
        <taxon>Eukaryota</taxon>
        <taxon>Sar</taxon>
        <taxon>Stramenopiles</taxon>
        <taxon>Bigyra</taxon>
        <taxon>Opalozoa</taxon>
        <taxon>Opalinata</taxon>
        <taxon>Blastocystidae</taxon>
        <taxon>Blastocystis</taxon>
    </lineage>
</organism>
<keyword evidence="6" id="KW-0812">Transmembrane</keyword>
<evidence type="ECO:0000256" key="11">
    <source>
        <dbReference type="ARBA" id="ARBA00023004"/>
    </source>
</evidence>
<dbReference type="PANTHER" id="PTHR31803:SF3">
    <property type="entry name" value="ALTERNATIVE OXIDASE"/>
    <property type="match status" value="1"/>
</dbReference>
<dbReference type="InterPro" id="IPR002680">
    <property type="entry name" value="AOX"/>
</dbReference>
<comment type="similarity">
    <text evidence="3">Belongs to the alternative oxidase family.</text>
</comment>
<keyword evidence="8" id="KW-0249">Electron transport</keyword>
<sequence>MFSRFCSRSLTSRVPFFIRAVATTPEGIIDKDVLERAINKKPNKHYHILSTRYHSSNREYLQILEQCWGEQPKRQAVGISDRIAKGIVDMLFFCGNLYFRDNYIRRAIFLESVASVPGLVCSSLHHLRCLRRLQPNEWIKPLVDEAENERMHLLAVRTYTNLTIVQKLFIRILQVSFVSLFSFMFVFTPRTSHRLVGFLEEHAVDSYTEMIKRIDTGKLKNERATQITKDYWGLPEDATLRDALLVIRADEADHRLVNHTLGDEYDKKVAPNGKWYAGLHFPIDLHSSFGPYMDFSKYKKQE</sequence>
<keyword evidence="10" id="KW-0560">Oxidoreductase</keyword>
<dbReference type="GO" id="GO:0010230">
    <property type="term" value="P:alternative respiration"/>
    <property type="evidence" value="ECO:0007669"/>
    <property type="project" value="TreeGrafter"/>
</dbReference>
<dbReference type="GO" id="GO:0046872">
    <property type="term" value="F:metal ion binding"/>
    <property type="evidence" value="ECO:0007669"/>
    <property type="project" value="UniProtKB-KW"/>
</dbReference>
<evidence type="ECO:0000256" key="4">
    <source>
        <dbReference type="ARBA" id="ARBA00022448"/>
    </source>
</evidence>
<protein>
    <submittedName>
        <fullName evidence="13">Alternative oxydase (AOX)</fullName>
    </submittedName>
</protein>
<evidence type="ECO:0000256" key="1">
    <source>
        <dbReference type="ARBA" id="ARBA00001962"/>
    </source>
</evidence>
<keyword evidence="7" id="KW-0479">Metal-binding</keyword>
<keyword evidence="11" id="KW-0408">Iron</keyword>
<evidence type="ECO:0000256" key="6">
    <source>
        <dbReference type="ARBA" id="ARBA00022692"/>
    </source>
</evidence>
<dbReference type="Gene3D" id="1.20.1260.140">
    <property type="entry name" value="Alternative oxidase"/>
    <property type="match status" value="1"/>
</dbReference>
<keyword evidence="9" id="KW-1133">Transmembrane helix</keyword>
<evidence type="ECO:0000313" key="13">
    <source>
        <dbReference type="EMBL" id="CBK20239.2"/>
    </source>
</evidence>
<keyword evidence="14" id="KW-1185">Reference proteome</keyword>
<name>D8LWQ0_BLAHO</name>
<reference evidence="13" key="1">
    <citation type="submission" date="2010-02" db="EMBL/GenBank/DDBJ databases">
        <title>Sequencing and annotation of the Blastocystis hominis genome.</title>
        <authorList>
            <person name="Wincker P."/>
        </authorList>
    </citation>
    <scope>NUCLEOTIDE SEQUENCE</scope>
    <source>
        <strain evidence="13">Singapore isolate B</strain>
    </source>
</reference>
<dbReference type="GO" id="GO:0009916">
    <property type="term" value="F:alternative oxidase activity"/>
    <property type="evidence" value="ECO:0007669"/>
    <property type="project" value="InterPro"/>
</dbReference>
<dbReference type="OrthoDB" id="16906at2759"/>
<evidence type="ECO:0000256" key="5">
    <source>
        <dbReference type="ARBA" id="ARBA00022660"/>
    </source>
</evidence>
<keyword evidence="4" id="KW-0813">Transport</keyword>
<dbReference type="OMA" id="RISKDYW"/>
<dbReference type="PANTHER" id="PTHR31803">
    <property type="entry name" value="ALTERNATIVE OXIDASE"/>
    <property type="match status" value="1"/>
</dbReference>
<dbReference type="GeneID" id="24917905"/>
<dbReference type="Proteomes" id="UP000008312">
    <property type="component" value="Unassembled WGS sequence"/>
</dbReference>
<evidence type="ECO:0000256" key="9">
    <source>
        <dbReference type="ARBA" id="ARBA00022989"/>
    </source>
</evidence>